<keyword evidence="6" id="KW-0472">Membrane</keyword>
<dbReference type="PANTHER" id="PTHR37316:SF3">
    <property type="entry name" value="TEICHOIC ACID GLYCEROL-PHOSPHATE TRANSFERASE"/>
    <property type="match status" value="1"/>
</dbReference>
<dbReference type="Proteomes" id="UP000487268">
    <property type="component" value="Unassembled WGS sequence"/>
</dbReference>
<evidence type="ECO:0000256" key="5">
    <source>
        <dbReference type="ARBA" id="ARBA00022944"/>
    </source>
</evidence>
<dbReference type="InterPro" id="IPR007554">
    <property type="entry name" value="Glycerophosphate_synth"/>
</dbReference>
<evidence type="ECO:0000256" key="1">
    <source>
        <dbReference type="ARBA" id="ARBA00004202"/>
    </source>
</evidence>
<proteinExistence type="inferred from homology"/>
<gene>
    <name evidence="8" type="ORF">ACRB68_52700</name>
</gene>
<comment type="caution">
    <text evidence="8">The sequence shown here is derived from an EMBL/GenBank/DDBJ whole genome shotgun (WGS) entry which is preliminary data.</text>
</comment>
<evidence type="ECO:0000256" key="6">
    <source>
        <dbReference type="ARBA" id="ARBA00023136"/>
    </source>
</evidence>
<dbReference type="SUPFAM" id="SSF53448">
    <property type="entry name" value="Nucleotide-diphospho-sugar transferases"/>
    <property type="match status" value="1"/>
</dbReference>
<name>A0A7K0C134_9ACTN</name>
<dbReference type="OrthoDB" id="3183633at2"/>
<keyword evidence="5" id="KW-0777">Teichoic acid biosynthesis</keyword>
<evidence type="ECO:0000256" key="2">
    <source>
        <dbReference type="ARBA" id="ARBA00010488"/>
    </source>
</evidence>
<dbReference type="Pfam" id="PF00535">
    <property type="entry name" value="Glycos_transf_2"/>
    <property type="match status" value="1"/>
</dbReference>
<dbReference type="InterPro" id="IPR051612">
    <property type="entry name" value="Teichoic_Acid_Biosynth"/>
</dbReference>
<dbReference type="SUPFAM" id="SSF53756">
    <property type="entry name" value="UDP-Glycosyltransferase/glycogen phosphorylase"/>
    <property type="match status" value="1"/>
</dbReference>
<evidence type="ECO:0000259" key="7">
    <source>
        <dbReference type="Pfam" id="PF00535"/>
    </source>
</evidence>
<dbReference type="GO" id="GO:0047355">
    <property type="term" value="F:CDP-glycerol glycerophosphotransferase activity"/>
    <property type="evidence" value="ECO:0007669"/>
    <property type="project" value="InterPro"/>
</dbReference>
<reference evidence="8 9" key="1">
    <citation type="submission" date="2019-10" db="EMBL/GenBank/DDBJ databases">
        <title>Actinomadura rubteroloni sp. nov. and Actinomadura macrotermitis sp. nov., isolated from the gut of fungus growing-termite Macrotermes natalensis.</title>
        <authorList>
            <person name="Benndorf R."/>
            <person name="Martin K."/>
            <person name="Kuefner M."/>
            <person name="De Beer W."/>
            <person name="Kaster A.-K."/>
            <person name="Vollmers J."/>
            <person name="Poulsen M."/>
            <person name="Beemelmanns C."/>
        </authorList>
    </citation>
    <scope>NUCLEOTIDE SEQUENCE [LARGE SCALE GENOMIC DNA]</scope>
    <source>
        <strain evidence="8 9">RB68</strain>
    </source>
</reference>
<accession>A0A7K0C134</accession>
<dbReference type="InterPro" id="IPR029044">
    <property type="entry name" value="Nucleotide-diphossugar_trans"/>
</dbReference>
<dbReference type="InterPro" id="IPR043149">
    <property type="entry name" value="TagF_N"/>
</dbReference>
<comment type="similarity">
    <text evidence="2">Belongs to the CDP-glycerol glycerophosphotransferase family.</text>
</comment>
<evidence type="ECO:0000256" key="4">
    <source>
        <dbReference type="ARBA" id="ARBA00022679"/>
    </source>
</evidence>
<dbReference type="InterPro" id="IPR043148">
    <property type="entry name" value="TagF_C"/>
</dbReference>
<dbReference type="Gene3D" id="3.90.550.10">
    <property type="entry name" value="Spore Coat Polysaccharide Biosynthesis Protein SpsA, Chain A"/>
    <property type="match status" value="1"/>
</dbReference>
<evidence type="ECO:0000256" key="3">
    <source>
        <dbReference type="ARBA" id="ARBA00022475"/>
    </source>
</evidence>
<keyword evidence="4" id="KW-0808">Transferase</keyword>
<dbReference type="GO" id="GO:0005886">
    <property type="term" value="C:plasma membrane"/>
    <property type="evidence" value="ECO:0007669"/>
    <property type="project" value="UniProtKB-SubCell"/>
</dbReference>
<evidence type="ECO:0000313" key="9">
    <source>
        <dbReference type="Proteomes" id="UP000487268"/>
    </source>
</evidence>
<comment type="subcellular location">
    <subcellularLocation>
        <location evidence="1">Cell membrane</location>
        <topology evidence="1">Peripheral membrane protein</topology>
    </subcellularLocation>
</comment>
<keyword evidence="9" id="KW-1185">Reference proteome</keyword>
<keyword evidence="3" id="KW-1003">Cell membrane</keyword>
<dbReference type="Gene3D" id="3.40.50.11820">
    <property type="match status" value="1"/>
</dbReference>
<dbReference type="Pfam" id="PF04464">
    <property type="entry name" value="Glyphos_transf"/>
    <property type="match status" value="1"/>
</dbReference>
<dbReference type="AlphaFoldDB" id="A0A7K0C134"/>
<organism evidence="8 9">
    <name type="scientific">Actinomadura macrotermitis</name>
    <dbReference type="NCBI Taxonomy" id="2585200"/>
    <lineage>
        <taxon>Bacteria</taxon>
        <taxon>Bacillati</taxon>
        <taxon>Actinomycetota</taxon>
        <taxon>Actinomycetes</taxon>
        <taxon>Streptosporangiales</taxon>
        <taxon>Thermomonosporaceae</taxon>
        <taxon>Actinomadura</taxon>
    </lineage>
</organism>
<protein>
    <recommendedName>
        <fullName evidence="7">Glycosyltransferase 2-like domain-containing protein</fullName>
    </recommendedName>
</protein>
<dbReference type="EMBL" id="WEGH01000003">
    <property type="protein sequence ID" value="MQY07171.1"/>
    <property type="molecule type" value="Genomic_DNA"/>
</dbReference>
<dbReference type="RefSeq" id="WP_153536818.1">
    <property type="nucleotide sequence ID" value="NZ_WEGH01000003.1"/>
</dbReference>
<feature type="domain" description="Glycosyltransferase 2-like" evidence="7">
    <location>
        <begin position="6"/>
        <end position="170"/>
    </location>
</feature>
<sequence>MSPLLSVIVPFYNVEDYLEACLESVQQQTLRDVEVLMVDDGSPDGSATIAKGFAERDPRFRLIEQHNKGLGPARNTGAAQATGTYLTFLDSDDLVPRYAYEMMVGTLQETGSDLVCGAVRRLTSAGPRPSGMHTEMFRVTEKRTHISKRPDLLGDRTAWNKVFRRSFYDKHAFAFPGGLYEDAPVTIPAHFLAASVDVLSDVVYYWREREGESQSITQRRTEPGNLEDRVRSIRSVTAFLKKHSPRLWRAHLALVLSDELPLYIDVAGDGGPEYQARLRSLVNDVLAEADPSLLTELTALKRLKYHFISHGMIDELLVMLAYQQAQIFSADAVRKGDRWYGAYPFFGDPAYDVPDELYDITDEVTLRGRVDNAGWRDGRLHIAGHAYITRIPMTRPGDAPGAPGLRVWLRHVRNGATVELPVRRAHRPDVSADATRAAADYDWAGFEVEIAPSALHVNRYRFLRVSRHRILQALRSASWELHAEVTAPGGLVRSGPLGGPRRSDVRWANAWQAGPDVTIRPVTAAGDRFTIQVKQLAAQVGAARIEAGELVLQGRSAKGAAASGRLLLTRRQGMAKAQSPVSLDAEGAFTARIPLNALVSHAAETGVALHTWVNEGLDWDASLELAGHAKPIRLSVHDDVELRHPLGADEIVVTRTKFGNLRIIERSRRPAVTTAEWTGDGRLLLHGEMAGTDRPDRLVLRLRNGGDTAVFPLTWSGENFTAELAPTRVKVFGQPLPLASGLWGFFVPMADGEVPVAVSRSSLSGLPPQEIVGLHELRLHTYQADSLRLEVRTALPDEERGVYGLKRLAQRDYPAFRREPLRDLAVFESFRGRQYSDSPRAVYEEMARRHPDLDYVWVTLDGRFQAPPGVRTVLYGSRTHFETLAQARYLVGNDPMPEWFVKREGQFYLQTWHGTPLKRIGYDIERPQFKNAQDYLRRFSADVAQWDALVSPNPFSSPILRRAFRYDGELLESGYPRNDLLVRGDAERAERVRSLLGIAPGKKVVLYAPTWRDDQARSGGYSMELKLDLAAARAALGDDHVLLVRGHFNLGGGVEGADGEFTIDVSRYSDIAELYLISDVLITDYSSVMFDFAVTGRPQIFFTYDLERYRDQLRGFYFDLEAEAPGPLVATSAEVIAAIRDAGASTGAYAARYRAFQEKFCAWDDGTAAARAVDRMLLRG</sequence>
<dbReference type="PANTHER" id="PTHR37316">
    <property type="entry name" value="TEICHOIC ACID GLYCEROL-PHOSPHATE PRIMASE"/>
    <property type="match status" value="1"/>
</dbReference>
<dbReference type="Gene3D" id="3.40.50.12580">
    <property type="match status" value="1"/>
</dbReference>
<dbReference type="InterPro" id="IPR001173">
    <property type="entry name" value="Glyco_trans_2-like"/>
</dbReference>
<dbReference type="CDD" id="cd00761">
    <property type="entry name" value="Glyco_tranf_GTA_type"/>
    <property type="match status" value="1"/>
</dbReference>
<evidence type="ECO:0000313" key="8">
    <source>
        <dbReference type="EMBL" id="MQY07171.1"/>
    </source>
</evidence>
<dbReference type="GO" id="GO:0019350">
    <property type="term" value="P:teichoic acid biosynthetic process"/>
    <property type="evidence" value="ECO:0007669"/>
    <property type="project" value="UniProtKB-KW"/>
</dbReference>